<evidence type="ECO:0000313" key="3">
    <source>
        <dbReference type="WBParaSite" id="BPAG_0001428501-mRNA-1"/>
    </source>
</evidence>
<evidence type="ECO:0000313" key="1">
    <source>
        <dbReference type="EMBL" id="VDN95398.1"/>
    </source>
</evidence>
<evidence type="ECO:0000313" key="2">
    <source>
        <dbReference type="Proteomes" id="UP000278627"/>
    </source>
</evidence>
<dbReference type="Proteomes" id="UP000278627">
    <property type="component" value="Unassembled WGS sequence"/>
</dbReference>
<gene>
    <name evidence="1" type="ORF">BPAG_LOCUS14213</name>
</gene>
<reference evidence="3" key="1">
    <citation type="submission" date="2016-04" db="UniProtKB">
        <authorList>
            <consortium name="WormBaseParasite"/>
        </authorList>
    </citation>
    <scope>IDENTIFICATION</scope>
</reference>
<sequence>MNVAFGCTLARKTEIGYHYCQFRGLICPKQKTLPENEMKVECCCEGKHLCNHDMYSYRAFYLLPIYMEVIVNLHMNINMDLPREEDYNAYDQLGCRFIEAKIRVNIPIHCKDEIYKREDTLMGRLVYMCTCPGKPLSDRMNQSTCDVKLEKEIATKAIRDAEKSKLPKCYYMDFMTKTVNSAPTGITEFLMNNITKPSSKIFLVKITTHSEIRDVCIKIATEDGAYVCTSFQSRVICCCKNYGNTPCNKKKEIQSMFMRDLVPIDSVWTKTEETFRQEQNFCIQPDRNLAKCKSPMGCYHIRYAMISDPRAISNNLSAGCISDIDQTLLEKYPYLALCSNYLKNGFAKKCFYTDTRDAMTSIPLVVCCCNTNPYNDCPLRAHVNDLGFAYKMIKEENKFEFSSEQKKKMKNKVKNKLNLLQSLGKNR</sequence>
<dbReference type="AlphaFoldDB" id="A0A158PSU6"/>
<protein>
    <submittedName>
        <fullName evidence="3">DB domain-containing protein</fullName>
    </submittedName>
</protein>
<dbReference type="EMBL" id="UZAD01013557">
    <property type="protein sequence ID" value="VDN95398.1"/>
    <property type="molecule type" value="Genomic_DNA"/>
</dbReference>
<accession>A0A158PSU6</accession>
<proteinExistence type="predicted"/>
<keyword evidence="2" id="KW-1185">Reference proteome</keyword>
<organism evidence="3">
    <name type="scientific">Brugia pahangi</name>
    <name type="common">Filarial nematode worm</name>
    <dbReference type="NCBI Taxonomy" id="6280"/>
    <lineage>
        <taxon>Eukaryota</taxon>
        <taxon>Metazoa</taxon>
        <taxon>Ecdysozoa</taxon>
        <taxon>Nematoda</taxon>
        <taxon>Chromadorea</taxon>
        <taxon>Rhabditida</taxon>
        <taxon>Spirurina</taxon>
        <taxon>Spiruromorpha</taxon>
        <taxon>Filarioidea</taxon>
        <taxon>Onchocercidae</taxon>
        <taxon>Brugia</taxon>
    </lineage>
</organism>
<reference evidence="1 2" key="2">
    <citation type="submission" date="2018-11" db="EMBL/GenBank/DDBJ databases">
        <authorList>
            <consortium name="Pathogen Informatics"/>
        </authorList>
    </citation>
    <scope>NUCLEOTIDE SEQUENCE [LARGE SCALE GENOMIC DNA]</scope>
</reference>
<name>A0A158PSU6_BRUPA</name>
<dbReference type="WBParaSite" id="BPAG_0001428501-mRNA-1">
    <property type="protein sequence ID" value="BPAG_0001428501-mRNA-1"/>
    <property type="gene ID" value="BPAG_0001428501"/>
</dbReference>